<name>A0A4Q0PLH0_9FLAO</name>
<sequence length="285" mass="30788">MFKKKEIKELEDKLKSTLVNYNLAVEELNEVGSSNYKIKSELAENLILKTERLLTRVVALPVEYFLILEEYKSASQNFENIKKEYHSNLKEHSYKTETIVGASATIMGISVATLGPTAATAMASTYGIASTGTAISALSGAAASNAILAWLGGGAIVAGGGGMAAGTTLLALFGPIGIAASTLSVLGSGTYSFLKANKKIKELKREIKNLKALITEGCPKAKNELESDSKLITKIAETSQPHYDYLNKYAPLNYDKFSEIEKDELKSYMKTIELLTKNLNGVQIS</sequence>
<feature type="transmembrane region" description="Helical" evidence="1">
    <location>
        <begin position="172"/>
        <end position="194"/>
    </location>
</feature>
<dbReference type="EMBL" id="QOVL01000008">
    <property type="protein sequence ID" value="RXG29879.1"/>
    <property type="molecule type" value="Genomic_DNA"/>
</dbReference>
<dbReference type="STRING" id="1122159.SAMN02745246_02105"/>
<keyword evidence="1" id="KW-1133">Transmembrane helix</keyword>
<dbReference type="RefSeq" id="WP_073099182.1">
    <property type="nucleotide sequence ID" value="NZ_QOVL01000008.1"/>
</dbReference>
<gene>
    <name evidence="2" type="ORF">DSL99_1932</name>
</gene>
<protein>
    <submittedName>
        <fullName evidence="2">Uncharacterized protein</fullName>
    </submittedName>
</protein>
<dbReference type="Proteomes" id="UP000290608">
    <property type="component" value="Unassembled WGS sequence"/>
</dbReference>
<reference evidence="2 3" key="1">
    <citation type="submission" date="2018-07" db="EMBL/GenBank/DDBJ databases">
        <title>Leeuwenhoekiella genomics.</title>
        <authorList>
            <person name="Tahon G."/>
            <person name="Willems A."/>
        </authorList>
    </citation>
    <scope>NUCLEOTIDE SEQUENCE [LARGE SCALE GENOMIC DNA]</scope>
    <source>
        <strain evidence="2 3">LMG 1345</strain>
    </source>
</reference>
<evidence type="ECO:0000313" key="2">
    <source>
        <dbReference type="EMBL" id="RXG29879.1"/>
    </source>
</evidence>
<evidence type="ECO:0000313" key="3">
    <source>
        <dbReference type="Proteomes" id="UP000290608"/>
    </source>
</evidence>
<keyword evidence="1" id="KW-0812">Transmembrane</keyword>
<organism evidence="2 3">
    <name type="scientific">Leeuwenhoekiella marinoflava</name>
    <dbReference type="NCBI Taxonomy" id="988"/>
    <lineage>
        <taxon>Bacteria</taxon>
        <taxon>Pseudomonadati</taxon>
        <taxon>Bacteroidota</taxon>
        <taxon>Flavobacteriia</taxon>
        <taxon>Flavobacteriales</taxon>
        <taxon>Flavobacteriaceae</taxon>
        <taxon>Leeuwenhoekiella</taxon>
    </lineage>
</organism>
<comment type="caution">
    <text evidence="2">The sequence shown here is derived from an EMBL/GenBank/DDBJ whole genome shotgun (WGS) entry which is preliminary data.</text>
</comment>
<feature type="transmembrane region" description="Helical" evidence="1">
    <location>
        <begin position="147"/>
        <end position="166"/>
    </location>
</feature>
<proteinExistence type="predicted"/>
<evidence type="ECO:0000256" key="1">
    <source>
        <dbReference type="SAM" id="Phobius"/>
    </source>
</evidence>
<keyword evidence="1" id="KW-0472">Membrane</keyword>
<accession>A0A4Q0PLH0</accession>
<dbReference type="AlphaFoldDB" id="A0A4Q0PLH0"/>